<keyword evidence="3" id="KW-1185">Reference proteome</keyword>
<dbReference type="Proteomes" id="UP001164965">
    <property type="component" value="Chromosome"/>
</dbReference>
<reference evidence="2" key="1">
    <citation type="submission" date="2022-10" db="EMBL/GenBank/DDBJ databases">
        <title>Rhodococcus sp.75.</title>
        <authorList>
            <person name="Sun M."/>
        </authorList>
    </citation>
    <scope>NUCLEOTIDE SEQUENCE</scope>
    <source>
        <strain evidence="2">75</strain>
    </source>
</reference>
<accession>A0ABY6NZ51</accession>
<dbReference type="SUPFAM" id="SSF109854">
    <property type="entry name" value="DinB/YfiT-like putative metalloenzymes"/>
    <property type="match status" value="1"/>
</dbReference>
<evidence type="ECO:0000259" key="1">
    <source>
        <dbReference type="Pfam" id="PF11716"/>
    </source>
</evidence>
<name>A0ABY6NZ51_9NOCA</name>
<evidence type="ECO:0000313" key="2">
    <source>
        <dbReference type="EMBL" id="UZJ24650.1"/>
    </source>
</evidence>
<dbReference type="InterPro" id="IPR034660">
    <property type="entry name" value="DinB/YfiT-like"/>
</dbReference>
<proteinExistence type="predicted"/>
<dbReference type="Gene3D" id="1.20.120.450">
    <property type="entry name" value="dinb family like domain"/>
    <property type="match status" value="1"/>
</dbReference>
<dbReference type="NCBIfam" id="TIGR03083">
    <property type="entry name" value="maleylpyruvate isomerase family mycothiol-dependent enzyme"/>
    <property type="match status" value="1"/>
</dbReference>
<organism evidence="2 3">
    <name type="scientific">Rhodococcus antarcticus</name>
    <dbReference type="NCBI Taxonomy" id="2987751"/>
    <lineage>
        <taxon>Bacteria</taxon>
        <taxon>Bacillati</taxon>
        <taxon>Actinomycetota</taxon>
        <taxon>Actinomycetes</taxon>
        <taxon>Mycobacteriales</taxon>
        <taxon>Nocardiaceae</taxon>
        <taxon>Rhodococcus</taxon>
    </lineage>
</organism>
<dbReference type="GO" id="GO:0016853">
    <property type="term" value="F:isomerase activity"/>
    <property type="evidence" value="ECO:0007669"/>
    <property type="project" value="UniProtKB-KW"/>
</dbReference>
<feature type="domain" description="Mycothiol-dependent maleylpyruvate isomerase metal-binding" evidence="1">
    <location>
        <begin position="9"/>
        <end position="98"/>
    </location>
</feature>
<protein>
    <submittedName>
        <fullName evidence="2">Maleylpyruvate isomerase family mycothiol-dependent enzyme</fullName>
    </submittedName>
</protein>
<dbReference type="Pfam" id="PF11716">
    <property type="entry name" value="MDMPI_N"/>
    <property type="match status" value="1"/>
</dbReference>
<dbReference type="RefSeq" id="WP_265382757.1">
    <property type="nucleotide sequence ID" value="NZ_CP110615.1"/>
</dbReference>
<dbReference type="InterPro" id="IPR024344">
    <property type="entry name" value="MDMPI_metal-binding"/>
</dbReference>
<dbReference type="InterPro" id="IPR017517">
    <property type="entry name" value="Maleyloyr_isom"/>
</dbReference>
<sequence length="221" mass="23955">MDAVMEWVHAQARVVELVDGLSTEALEVTVPACPGWTARQLVAHMIGVDADILAGRGDDGDMDGWTQSQVDARQDQDLDTLLAEWRAMTVPVEEWMRANNTRPLGDVIIHEQDLRGALDVPGARETDGLAALRDRMAEGFDQAVSDAGLAPVHLISDAWTHETGTGEPGLVLTASEFDLTRAMMTRRSAAQLGSYVTAGELEPYLPCFAALGELPTEDLHH</sequence>
<dbReference type="EMBL" id="CP110615">
    <property type="protein sequence ID" value="UZJ24650.1"/>
    <property type="molecule type" value="Genomic_DNA"/>
</dbReference>
<gene>
    <name evidence="2" type="ORF">RHODO2019_16245</name>
</gene>
<keyword evidence="2" id="KW-0413">Isomerase</keyword>
<evidence type="ECO:0000313" key="3">
    <source>
        <dbReference type="Proteomes" id="UP001164965"/>
    </source>
</evidence>